<evidence type="ECO:0000259" key="1">
    <source>
        <dbReference type="PROSITE" id="PS50404"/>
    </source>
</evidence>
<evidence type="ECO:0000313" key="4">
    <source>
        <dbReference type="Proteomes" id="UP000319859"/>
    </source>
</evidence>
<dbReference type="InterPro" id="IPR036282">
    <property type="entry name" value="Glutathione-S-Trfase_C_sf"/>
</dbReference>
<dbReference type="PANTHER" id="PTHR43968">
    <property type="match status" value="1"/>
</dbReference>
<keyword evidence="3" id="KW-0808">Transferase</keyword>
<name>A0A560FMF9_9PROT</name>
<dbReference type="AlphaFoldDB" id="A0A560FMF9"/>
<proteinExistence type="predicted"/>
<gene>
    <name evidence="3" type="ORF">FBZ89_103415</name>
</gene>
<reference evidence="3 4" key="1">
    <citation type="submission" date="2019-06" db="EMBL/GenBank/DDBJ databases">
        <title>Genomic Encyclopedia of Type Strains, Phase IV (KMG-V): Genome sequencing to study the core and pangenomes of soil and plant-associated prokaryotes.</title>
        <authorList>
            <person name="Whitman W."/>
        </authorList>
    </citation>
    <scope>NUCLEOTIDE SEQUENCE [LARGE SCALE GENOMIC DNA]</scope>
    <source>
        <strain evidence="3 4">BR 11880</strain>
    </source>
</reference>
<dbReference type="Gene3D" id="3.40.30.10">
    <property type="entry name" value="Glutaredoxin"/>
    <property type="match status" value="1"/>
</dbReference>
<dbReference type="CDD" id="cd00299">
    <property type="entry name" value="GST_C_family"/>
    <property type="match status" value="1"/>
</dbReference>
<dbReference type="SUPFAM" id="SSF52833">
    <property type="entry name" value="Thioredoxin-like"/>
    <property type="match status" value="1"/>
</dbReference>
<dbReference type="InterPro" id="IPR036249">
    <property type="entry name" value="Thioredoxin-like_sf"/>
</dbReference>
<dbReference type="PROSITE" id="PS50404">
    <property type="entry name" value="GST_NTER"/>
    <property type="match status" value="1"/>
</dbReference>
<dbReference type="InterPro" id="IPR004045">
    <property type="entry name" value="Glutathione_S-Trfase_N"/>
</dbReference>
<evidence type="ECO:0000259" key="2">
    <source>
        <dbReference type="PROSITE" id="PS50405"/>
    </source>
</evidence>
<dbReference type="RefSeq" id="WP_145749333.1">
    <property type="nucleotide sequence ID" value="NZ_VITN01000003.1"/>
</dbReference>
<dbReference type="InterPro" id="IPR040079">
    <property type="entry name" value="Glutathione_S-Trfase"/>
</dbReference>
<feature type="domain" description="GST N-terminal" evidence="1">
    <location>
        <begin position="1"/>
        <end position="77"/>
    </location>
</feature>
<comment type="caution">
    <text evidence="3">The sequence shown here is derived from an EMBL/GenBank/DDBJ whole genome shotgun (WGS) entry which is preliminary data.</text>
</comment>
<dbReference type="PANTHER" id="PTHR43968:SF6">
    <property type="entry name" value="GLUTATHIONE S-TRANSFERASE OMEGA"/>
    <property type="match status" value="1"/>
</dbReference>
<dbReference type="InterPro" id="IPR050983">
    <property type="entry name" value="GST_Omega/HSP26"/>
</dbReference>
<dbReference type="Gene3D" id="1.20.1050.10">
    <property type="match status" value="1"/>
</dbReference>
<dbReference type="GO" id="GO:0005737">
    <property type="term" value="C:cytoplasm"/>
    <property type="evidence" value="ECO:0007669"/>
    <property type="project" value="TreeGrafter"/>
</dbReference>
<sequence>MKLYGAALSPYSARVVLAIRAKGLAIPLVEPPGGQKSAAFQAINPLGKTPVLDADGAHILESAVICEFLEDAFPKPALLPADPVARAAQRTVARLLDLYVLPPLLSLMAQRATAQSGDAGGGANRVAELTRGLDALEVVVERGALPAPSPGTLSLADCALAPTLIFLARFLPRYTPQDMLERRPALAALWTAYAAHPLVTPIAREMEDALEAFRQRRG</sequence>
<organism evidence="3 4">
    <name type="scientific">Nitrospirillum amazonense</name>
    <dbReference type="NCBI Taxonomy" id="28077"/>
    <lineage>
        <taxon>Bacteria</taxon>
        <taxon>Pseudomonadati</taxon>
        <taxon>Pseudomonadota</taxon>
        <taxon>Alphaproteobacteria</taxon>
        <taxon>Rhodospirillales</taxon>
        <taxon>Azospirillaceae</taxon>
        <taxon>Nitrospirillum</taxon>
    </lineage>
</organism>
<feature type="domain" description="GST C-terminal" evidence="2">
    <location>
        <begin position="82"/>
        <end position="218"/>
    </location>
</feature>
<dbReference type="SFLD" id="SFLDG00358">
    <property type="entry name" value="Main_(cytGST)"/>
    <property type="match status" value="1"/>
</dbReference>
<dbReference type="GO" id="GO:0016740">
    <property type="term" value="F:transferase activity"/>
    <property type="evidence" value="ECO:0007669"/>
    <property type="project" value="UniProtKB-KW"/>
</dbReference>
<dbReference type="EMBL" id="VITN01000003">
    <property type="protein sequence ID" value="TWB22785.1"/>
    <property type="molecule type" value="Genomic_DNA"/>
</dbReference>
<dbReference type="Proteomes" id="UP000319859">
    <property type="component" value="Unassembled WGS sequence"/>
</dbReference>
<dbReference type="OrthoDB" id="9782992at2"/>
<dbReference type="Pfam" id="PF13410">
    <property type="entry name" value="GST_C_2"/>
    <property type="match status" value="1"/>
</dbReference>
<dbReference type="SFLD" id="SFLDS00019">
    <property type="entry name" value="Glutathione_Transferase_(cytos"/>
    <property type="match status" value="1"/>
</dbReference>
<dbReference type="SUPFAM" id="SSF47616">
    <property type="entry name" value="GST C-terminal domain-like"/>
    <property type="match status" value="1"/>
</dbReference>
<dbReference type="PROSITE" id="PS50405">
    <property type="entry name" value="GST_CTER"/>
    <property type="match status" value="1"/>
</dbReference>
<dbReference type="InterPro" id="IPR010987">
    <property type="entry name" value="Glutathione-S-Trfase_C-like"/>
</dbReference>
<protein>
    <submittedName>
        <fullName evidence="3">Glutathione S-transferase</fullName>
    </submittedName>
</protein>
<accession>A0A560FMF9</accession>
<evidence type="ECO:0000313" key="3">
    <source>
        <dbReference type="EMBL" id="TWB22785.1"/>
    </source>
</evidence>
<dbReference type="Pfam" id="PF13417">
    <property type="entry name" value="GST_N_3"/>
    <property type="match status" value="1"/>
</dbReference>